<dbReference type="Pfam" id="PF17874">
    <property type="entry name" value="TPR_MalT"/>
    <property type="match status" value="1"/>
</dbReference>
<sequence length="910" mass="101732">MIDFPTTRPMTGAERRGIRRHALISRALHQSGTRVVVVQAPAGHGKSTLLEQLRVECEQRGDVTGWLDLGEGDNDIRRFYGHLKDLIVAMKAQGEHAADRATRSADESEFRSDWLLSQLRSIGRPASLFLDDAHLVGARPTLTLLEQIVSRLPQHVQIFIAGRTLPDIGLARLTVAGQAQIIRAQELCFTRDETARYFASIADLELSEPELDQIYLQTDGWPAALQLFRLALRHPLLRRDLQRFGECPPEELASYLAEHVLHQQNVSTREFLLLSATISRVSGDLCDAVLCREDSASQLAQLESAGLFLRRLDREPQWFTYHPLFASFLVDQLRKRGNGQIVELRRRAADWFAAHDRIEDALEHYLAAGDQGAAADALERWSDRLIPLGQLMTVERWSERLSLAEIERRPGLLVQIAWALGFLRRQSRLAPLLETLRRLPALARTDHHADPRLLLTMAAFLEDNLQTGDSLLSRVDVSQDAEAGSFRAFELGAVCNVRGYTAMASGDFPAAHQFFARARHFCGPSGTSFTWAYCVSLNSFALIQQGQLHEALSLLRSSMLDHRMVEDESIPQASVVAAYVTALYEADQLEEARTQFQRFGDVIASTALPDYLVVAFIAMSRVHDAGGEPGKALECLDEAEAIAYAQRWPRLGTIVGWERVRRELVRGEFDRATALAERVERLGDFSTGSGVQFSEDVHGLTIGRLRLHAMLRDPTEALRMITTALGAARRKGRVHRQIKLLQFAAVAHHRRDSASRSQQYLDEALRLAAAGGYLRAFLEEGPLFERAMQDNLIGVRSLSGESPQSRTPQDAFLSQIVHRLKKSGESPGMGAGLGEVRRVSSVRSVERFTRREQTLLKLLAAMVSTTEMAQAMHLSTDGLKFHLKNIYAKLGVRTRMQAVRAARDLELARD</sequence>
<dbReference type="PROSITE" id="PS50043">
    <property type="entry name" value="HTH_LUXR_2"/>
    <property type="match status" value="1"/>
</dbReference>
<dbReference type="InterPro" id="IPR041617">
    <property type="entry name" value="TPR_MalT"/>
</dbReference>
<dbReference type="AlphaFoldDB" id="A0A4R7NXL0"/>
<dbReference type="Pfam" id="PF25873">
    <property type="entry name" value="WHD_MalT"/>
    <property type="match status" value="1"/>
</dbReference>
<dbReference type="CDD" id="cd06170">
    <property type="entry name" value="LuxR_C_like"/>
    <property type="match status" value="1"/>
</dbReference>
<protein>
    <submittedName>
        <fullName evidence="3">LuxR family maltose regulon positive regulatory protein</fullName>
    </submittedName>
</protein>
<dbReference type="SUPFAM" id="SSF46894">
    <property type="entry name" value="C-terminal effector domain of the bipartite response regulators"/>
    <property type="match status" value="1"/>
</dbReference>
<dbReference type="GO" id="GO:0003677">
    <property type="term" value="F:DNA binding"/>
    <property type="evidence" value="ECO:0007669"/>
    <property type="project" value="UniProtKB-KW"/>
</dbReference>
<dbReference type="InterPro" id="IPR059106">
    <property type="entry name" value="WHD_MalT"/>
</dbReference>
<organism evidence="3 4">
    <name type="scientific">Panacagrimonas perspica</name>
    <dbReference type="NCBI Taxonomy" id="381431"/>
    <lineage>
        <taxon>Bacteria</taxon>
        <taxon>Pseudomonadati</taxon>
        <taxon>Pseudomonadota</taxon>
        <taxon>Gammaproteobacteria</taxon>
        <taxon>Nevskiales</taxon>
        <taxon>Nevskiaceae</taxon>
        <taxon>Panacagrimonas</taxon>
    </lineage>
</organism>
<feature type="domain" description="HTH luxR-type" evidence="2">
    <location>
        <begin position="841"/>
        <end position="906"/>
    </location>
</feature>
<keyword evidence="4" id="KW-1185">Reference proteome</keyword>
<reference evidence="3 4" key="1">
    <citation type="submission" date="2019-03" db="EMBL/GenBank/DDBJ databases">
        <title>Genomic Encyclopedia of Type Strains, Phase IV (KMG-IV): sequencing the most valuable type-strain genomes for metagenomic binning, comparative biology and taxonomic classification.</title>
        <authorList>
            <person name="Goeker M."/>
        </authorList>
    </citation>
    <scope>NUCLEOTIDE SEQUENCE [LARGE SCALE GENOMIC DNA]</scope>
    <source>
        <strain evidence="3 4">DSM 26377</strain>
    </source>
</reference>
<dbReference type="InterPro" id="IPR027417">
    <property type="entry name" value="P-loop_NTPase"/>
</dbReference>
<comment type="caution">
    <text evidence="3">The sequence shown here is derived from an EMBL/GenBank/DDBJ whole genome shotgun (WGS) entry which is preliminary data.</text>
</comment>
<keyword evidence="1" id="KW-0238">DNA-binding</keyword>
<dbReference type="Gene3D" id="1.25.40.10">
    <property type="entry name" value="Tetratricopeptide repeat domain"/>
    <property type="match status" value="1"/>
</dbReference>
<dbReference type="SUPFAM" id="SSF48452">
    <property type="entry name" value="TPR-like"/>
    <property type="match status" value="1"/>
</dbReference>
<evidence type="ECO:0000313" key="3">
    <source>
        <dbReference type="EMBL" id="TDU25549.1"/>
    </source>
</evidence>
<evidence type="ECO:0000313" key="4">
    <source>
        <dbReference type="Proteomes" id="UP000295341"/>
    </source>
</evidence>
<name>A0A4R7NXL0_9GAMM</name>
<accession>A0A4R7NXL0</accession>
<dbReference type="SMART" id="SM00421">
    <property type="entry name" value="HTH_LUXR"/>
    <property type="match status" value="1"/>
</dbReference>
<dbReference type="InterPro" id="IPR039420">
    <property type="entry name" value="WalR-like"/>
</dbReference>
<dbReference type="PANTHER" id="PTHR43214">
    <property type="entry name" value="TWO-COMPONENT RESPONSE REGULATOR"/>
    <property type="match status" value="1"/>
</dbReference>
<gene>
    <name evidence="3" type="ORF">DFR24_3987</name>
</gene>
<proteinExistence type="predicted"/>
<dbReference type="Pfam" id="PF00196">
    <property type="entry name" value="GerE"/>
    <property type="match status" value="1"/>
</dbReference>
<dbReference type="InterPro" id="IPR011990">
    <property type="entry name" value="TPR-like_helical_dom_sf"/>
</dbReference>
<dbReference type="InterPro" id="IPR000792">
    <property type="entry name" value="Tscrpt_reg_LuxR_C"/>
</dbReference>
<dbReference type="SUPFAM" id="SSF52540">
    <property type="entry name" value="P-loop containing nucleoside triphosphate hydrolases"/>
    <property type="match status" value="1"/>
</dbReference>
<dbReference type="InterPro" id="IPR016032">
    <property type="entry name" value="Sig_transdc_resp-reg_C-effctor"/>
</dbReference>
<evidence type="ECO:0000256" key="1">
    <source>
        <dbReference type="ARBA" id="ARBA00023125"/>
    </source>
</evidence>
<dbReference type="Proteomes" id="UP000295341">
    <property type="component" value="Unassembled WGS sequence"/>
</dbReference>
<dbReference type="GO" id="GO:0006355">
    <property type="term" value="P:regulation of DNA-templated transcription"/>
    <property type="evidence" value="ECO:0007669"/>
    <property type="project" value="InterPro"/>
</dbReference>
<dbReference type="InterPro" id="IPR036388">
    <property type="entry name" value="WH-like_DNA-bd_sf"/>
</dbReference>
<evidence type="ECO:0000259" key="2">
    <source>
        <dbReference type="PROSITE" id="PS50043"/>
    </source>
</evidence>
<dbReference type="EMBL" id="SOBT01000011">
    <property type="protein sequence ID" value="TDU25549.1"/>
    <property type="molecule type" value="Genomic_DNA"/>
</dbReference>
<dbReference type="Gene3D" id="1.10.10.10">
    <property type="entry name" value="Winged helix-like DNA-binding domain superfamily/Winged helix DNA-binding domain"/>
    <property type="match status" value="1"/>
</dbReference>